<dbReference type="SUPFAM" id="SSF69179">
    <property type="entry name" value="Integrin domains"/>
    <property type="match status" value="1"/>
</dbReference>
<keyword evidence="15" id="KW-1185">Reference proteome</keyword>
<dbReference type="PROSITE" id="PS00243">
    <property type="entry name" value="I_EGF_1"/>
    <property type="match status" value="1"/>
</dbReference>
<dbReference type="GO" id="GO:0005925">
    <property type="term" value="C:focal adhesion"/>
    <property type="evidence" value="ECO:0007669"/>
    <property type="project" value="TreeGrafter"/>
</dbReference>
<dbReference type="GO" id="GO:0098609">
    <property type="term" value="P:cell-cell adhesion"/>
    <property type="evidence" value="ECO:0007669"/>
    <property type="project" value="TreeGrafter"/>
</dbReference>
<evidence type="ECO:0000259" key="13">
    <source>
        <dbReference type="SMART" id="SM00187"/>
    </source>
</evidence>
<dbReference type="InterPro" id="IPR013111">
    <property type="entry name" value="EGF_extracell"/>
</dbReference>
<organism evidence="14 15">
    <name type="scientific">Albula glossodonta</name>
    <name type="common">roundjaw bonefish</name>
    <dbReference type="NCBI Taxonomy" id="121402"/>
    <lineage>
        <taxon>Eukaryota</taxon>
        <taxon>Metazoa</taxon>
        <taxon>Chordata</taxon>
        <taxon>Craniata</taxon>
        <taxon>Vertebrata</taxon>
        <taxon>Euteleostomi</taxon>
        <taxon>Actinopterygii</taxon>
        <taxon>Neopterygii</taxon>
        <taxon>Teleostei</taxon>
        <taxon>Albuliformes</taxon>
        <taxon>Albulidae</taxon>
        <taxon>Albula</taxon>
    </lineage>
</organism>
<dbReference type="Gene3D" id="2.60.40.1510">
    <property type="entry name" value="ntegrin, alpha v. Chain A, domain 3"/>
    <property type="match status" value="1"/>
</dbReference>
<keyword evidence="9" id="KW-0472">Membrane</keyword>
<evidence type="ECO:0000256" key="1">
    <source>
        <dbReference type="ARBA" id="ARBA00004479"/>
    </source>
</evidence>
<dbReference type="InterPro" id="IPR057073">
    <property type="entry name" value="EGF_integrin_2"/>
</dbReference>
<dbReference type="OrthoDB" id="410592at2759"/>
<dbReference type="PROSITE" id="PS52047">
    <property type="entry name" value="I_EGF_2"/>
    <property type="match status" value="2"/>
</dbReference>
<keyword evidence="7" id="KW-1133">Transmembrane helix</keyword>
<keyword evidence="11" id="KW-0325">Glycoprotein</keyword>
<dbReference type="Pfam" id="PF23105">
    <property type="entry name" value="EGF_integrin"/>
    <property type="match status" value="1"/>
</dbReference>
<reference evidence="14" key="1">
    <citation type="thesis" date="2021" institute="BYU ScholarsArchive" country="Provo, UT, USA">
        <title>Applications of and Algorithms for Genome Assembly and Genomic Analyses with an Emphasis on Marine Teleosts.</title>
        <authorList>
            <person name="Pickett B.D."/>
        </authorList>
    </citation>
    <scope>NUCLEOTIDE SEQUENCE</scope>
    <source>
        <strain evidence="14">HI-2016</strain>
    </source>
</reference>
<keyword evidence="3" id="KW-0245">EGF-like domain</keyword>
<dbReference type="PANTHER" id="PTHR10082:SF9">
    <property type="entry name" value="INTEGRIN BETA-8"/>
    <property type="match status" value="1"/>
</dbReference>
<protein>
    <recommendedName>
        <fullName evidence="12">Integrin beta</fullName>
    </recommendedName>
</protein>
<sequence>VCIVGLCLLQEHPSVGLLAEELLQSSVYSIFAVEQMQYKWYEELVSLLPGAHLGRLQPKAANLKDLVVEAYKKLLSQVEVRVGMQDRHAHMFSLNVSAHCPEASKNTARSRCSNVVFNISVSMSSCPSEREVVGFVRPVGFNESTVVRVRPACACRCGDQQRCGDEPRRSEPNQANCSTVQAPDCRVGGDGGAGHHCSGRGRCVCGKCLCDTSRFGLIHGKYCQLDDFSCPRQHGLICAGRGECILGKCRCMTGWSGESCSCQASAEGCYHGDGLLCSGRGQCICGRCRCDDPQHSGTFCEKCPTCTGACQSHWKCVQCHLS</sequence>
<dbReference type="Pfam" id="PF00362">
    <property type="entry name" value="Integrin_beta"/>
    <property type="match status" value="1"/>
</dbReference>
<keyword evidence="8 12" id="KW-0401">Integrin</keyword>
<dbReference type="SUPFAM" id="SSF53300">
    <property type="entry name" value="vWA-like"/>
    <property type="match status" value="1"/>
</dbReference>
<comment type="similarity">
    <text evidence="2 12">Belongs to the integrin beta chain family.</text>
</comment>
<feature type="non-terminal residue" evidence="14">
    <location>
        <position position="1"/>
    </location>
</feature>
<dbReference type="InterPro" id="IPR032695">
    <property type="entry name" value="Integrin_dom_sf"/>
</dbReference>
<dbReference type="PRINTS" id="PR01186">
    <property type="entry name" value="INTEGRINB"/>
</dbReference>
<dbReference type="EMBL" id="JAFBMS010000213">
    <property type="protein sequence ID" value="KAG9333158.1"/>
    <property type="molecule type" value="Genomic_DNA"/>
</dbReference>
<dbReference type="GO" id="GO:0009986">
    <property type="term" value="C:cell surface"/>
    <property type="evidence" value="ECO:0007669"/>
    <property type="project" value="TreeGrafter"/>
</dbReference>
<proteinExistence type="inferred from homology"/>
<comment type="subcellular location">
    <subcellularLocation>
        <location evidence="12">Cell membrane</location>
        <topology evidence="12">Single-pass type I membrane protein</topology>
    </subcellularLocation>
    <subcellularLocation>
        <location evidence="1">Membrane</location>
        <topology evidence="1">Single-pass type I membrane protein</topology>
    </subcellularLocation>
</comment>
<evidence type="ECO:0000256" key="11">
    <source>
        <dbReference type="ARBA" id="ARBA00023180"/>
    </source>
</evidence>
<evidence type="ECO:0000313" key="15">
    <source>
        <dbReference type="Proteomes" id="UP000824540"/>
    </source>
</evidence>
<feature type="domain" description="Integrin beta subunit VWA" evidence="13">
    <location>
        <begin position="2"/>
        <end position="155"/>
    </location>
</feature>
<dbReference type="GO" id="GO:0005178">
    <property type="term" value="F:integrin binding"/>
    <property type="evidence" value="ECO:0007669"/>
    <property type="project" value="TreeGrafter"/>
</dbReference>
<evidence type="ECO:0000256" key="9">
    <source>
        <dbReference type="ARBA" id="ARBA00023136"/>
    </source>
</evidence>
<dbReference type="Proteomes" id="UP000824540">
    <property type="component" value="Unassembled WGS sequence"/>
</dbReference>
<feature type="non-terminal residue" evidence="14">
    <location>
        <position position="322"/>
    </location>
</feature>
<evidence type="ECO:0000256" key="4">
    <source>
        <dbReference type="ARBA" id="ARBA00022692"/>
    </source>
</evidence>
<evidence type="ECO:0000256" key="10">
    <source>
        <dbReference type="ARBA" id="ARBA00023157"/>
    </source>
</evidence>
<keyword evidence="4 12" id="KW-0812">Transmembrane</keyword>
<keyword evidence="10" id="KW-1015">Disulfide bond</keyword>
<dbReference type="Gene3D" id="2.10.25.10">
    <property type="entry name" value="Laminin"/>
    <property type="match status" value="3"/>
</dbReference>
<dbReference type="InterPro" id="IPR015812">
    <property type="entry name" value="Integrin_bsu"/>
</dbReference>
<dbReference type="GO" id="GO:0007229">
    <property type="term" value="P:integrin-mediated signaling pathway"/>
    <property type="evidence" value="ECO:0007669"/>
    <property type="project" value="UniProtKB-KW"/>
</dbReference>
<evidence type="ECO:0000256" key="2">
    <source>
        <dbReference type="ARBA" id="ARBA00007449"/>
    </source>
</evidence>
<evidence type="ECO:0000256" key="7">
    <source>
        <dbReference type="ARBA" id="ARBA00022989"/>
    </source>
</evidence>
<dbReference type="GO" id="GO:0016477">
    <property type="term" value="P:cell migration"/>
    <property type="evidence" value="ECO:0007669"/>
    <property type="project" value="TreeGrafter"/>
</dbReference>
<dbReference type="GO" id="GO:0008305">
    <property type="term" value="C:integrin complex"/>
    <property type="evidence" value="ECO:0007669"/>
    <property type="project" value="TreeGrafter"/>
</dbReference>
<dbReference type="Pfam" id="PF23106">
    <property type="entry name" value="EGF_Teneurin"/>
    <property type="match status" value="1"/>
</dbReference>
<evidence type="ECO:0000256" key="6">
    <source>
        <dbReference type="ARBA" id="ARBA00022737"/>
    </source>
</evidence>
<dbReference type="AlphaFoldDB" id="A0A8T2N5S9"/>
<dbReference type="FunFam" id="2.10.25.10:FF:000036">
    <property type="entry name" value="Integrin beta"/>
    <property type="match status" value="1"/>
</dbReference>
<dbReference type="PANTHER" id="PTHR10082">
    <property type="entry name" value="INTEGRIN BETA SUBUNIT"/>
    <property type="match status" value="1"/>
</dbReference>
<comment type="caution">
    <text evidence="14">The sequence shown here is derived from an EMBL/GenBank/DDBJ whole genome shotgun (WGS) entry which is preliminary data.</text>
</comment>
<evidence type="ECO:0000256" key="3">
    <source>
        <dbReference type="ARBA" id="ARBA00022536"/>
    </source>
</evidence>
<evidence type="ECO:0000256" key="12">
    <source>
        <dbReference type="RuleBase" id="RU000633"/>
    </source>
</evidence>
<dbReference type="Pfam" id="PF07974">
    <property type="entry name" value="EGF_2"/>
    <property type="match status" value="1"/>
</dbReference>
<dbReference type="Gene3D" id="3.40.50.410">
    <property type="entry name" value="von Willebrand factor, type A domain"/>
    <property type="match status" value="1"/>
</dbReference>
<name>A0A8T2N5S9_9TELE</name>
<gene>
    <name evidence="14" type="ORF">JZ751_013416</name>
</gene>
<accession>A0A8T2N5S9</accession>
<keyword evidence="5" id="KW-0732">Signal</keyword>
<dbReference type="SMART" id="SM00187">
    <property type="entry name" value="INB"/>
    <property type="match status" value="1"/>
</dbReference>
<evidence type="ECO:0000256" key="8">
    <source>
        <dbReference type="ARBA" id="ARBA00023037"/>
    </source>
</evidence>
<dbReference type="GO" id="GO:0033627">
    <property type="term" value="P:cell adhesion mediated by integrin"/>
    <property type="evidence" value="ECO:0007669"/>
    <property type="project" value="TreeGrafter"/>
</dbReference>
<dbReference type="InterPro" id="IPR002369">
    <property type="entry name" value="Integrin_bsu_VWA"/>
</dbReference>
<dbReference type="InterPro" id="IPR057243">
    <property type="entry name" value="Integrin_I-EGF_CS"/>
</dbReference>
<dbReference type="SUPFAM" id="SSF57196">
    <property type="entry name" value="EGF/Laminin"/>
    <property type="match status" value="2"/>
</dbReference>
<keyword evidence="12" id="KW-0130">Cell adhesion</keyword>
<dbReference type="InterPro" id="IPR036465">
    <property type="entry name" value="vWFA_dom_sf"/>
</dbReference>
<keyword evidence="6" id="KW-0677">Repeat</keyword>
<evidence type="ECO:0000313" key="14">
    <source>
        <dbReference type="EMBL" id="KAG9333158.1"/>
    </source>
</evidence>
<evidence type="ECO:0000256" key="5">
    <source>
        <dbReference type="ARBA" id="ARBA00022729"/>
    </source>
</evidence>